<dbReference type="KEGG" id="toc:Toce_0216"/>
<dbReference type="AlphaFoldDB" id="D9S076"/>
<dbReference type="STRING" id="555079.Toce_0216"/>
<evidence type="ECO:0000259" key="1">
    <source>
        <dbReference type="PROSITE" id="PS50905"/>
    </source>
</evidence>
<dbReference type="Proteomes" id="UP000000272">
    <property type="component" value="Chromosome"/>
</dbReference>
<evidence type="ECO:0000313" key="3">
    <source>
        <dbReference type="Proteomes" id="UP000000272"/>
    </source>
</evidence>
<reference evidence="2 3" key="1">
    <citation type="journal article" date="2010" name="Stand. Genomic Sci.">
        <title>Complete genome sequence of Thermosediminibacter oceani type strain (JW/IW-1228P).</title>
        <authorList>
            <person name="Pitluck S."/>
            <person name="Yasawong M."/>
            <person name="Munk C."/>
            <person name="Nolan M."/>
            <person name="Lapidus A."/>
            <person name="Lucas S."/>
            <person name="Glavina Del Rio T."/>
            <person name="Tice H."/>
            <person name="Cheng J.F."/>
            <person name="Bruce D."/>
            <person name="Detter C."/>
            <person name="Tapia R."/>
            <person name="Han C."/>
            <person name="Goodwin L."/>
            <person name="Liolios K."/>
            <person name="Ivanova N."/>
            <person name="Mavromatis K."/>
            <person name="Mikhailova N."/>
            <person name="Pati A."/>
            <person name="Chen A."/>
            <person name="Palaniappan K."/>
            <person name="Land M."/>
            <person name="Hauser L."/>
            <person name="Chang Y.J."/>
            <person name="Jeffries C.D."/>
            <person name="Rohde M."/>
            <person name="Spring S."/>
            <person name="Sikorski J."/>
            <person name="Goker M."/>
            <person name="Woyke T."/>
            <person name="Bristow J."/>
            <person name="Eisen J.A."/>
            <person name="Markowitz V."/>
            <person name="Hugenholtz P."/>
            <person name="Kyrpides N.C."/>
            <person name="Klenk H.P."/>
        </authorList>
    </citation>
    <scope>NUCLEOTIDE SEQUENCE [LARGE SCALE GENOMIC DNA]</scope>
    <source>
        <strain evidence="3">ATCC BAA-1034 / DSM 16646 / JW/IW-1228P</strain>
    </source>
</reference>
<dbReference type="PANTHER" id="PTHR33531:SF7">
    <property type="entry name" value="HYPOTHETICAL MEMBRANE PROTEIN, CONSERVED"/>
    <property type="match status" value="1"/>
</dbReference>
<dbReference type="InterPro" id="IPR012347">
    <property type="entry name" value="Ferritin-like"/>
</dbReference>
<dbReference type="CDD" id="cd01045">
    <property type="entry name" value="Ferritin_like_AB"/>
    <property type="match status" value="1"/>
</dbReference>
<dbReference type="HOGENOM" id="CLU_125830_1_0_9"/>
<name>D9S076_THEOJ</name>
<dbReference type="PANTHER" id="PTHR33531">
    <property type="entry name" value="RUBRERYTHRIN SUBFAMILY"/>
    <property type="match status" value="1"/>
</dbReference>
<gene>
    <name evidence="2" type="ordered locus">Toce_0216</name>
</gene>
<dbReference type="SUPFAM" id="SSF47240">
    <property type="entry name" value="Ferritin-like"/>
    <property type="match status" value="1"/>
</dbReference>
<dbReference type="RefSeq" id="WP_013275055.1">
    <property type="nucleotide sequence ID" value="NC_014377.1"/>
</dbReference>
<dbReference type="OrthoDB" id="1729872at2"/>
<proteinExistence type="predicted"/>
<dbReference type="eggNOG" id="COG1633">
    <property type="taxonomic scope" value="Bacteria"/>
</dbReference>
<evidence type="ECO:0000313" key="2">
    <source>
        <dbReference type="EMBL" id="ADL07004.1"/>
    </source>
</evidence>
<dbReference type="PROSITE" id="PS50905">
    <property type="entry name" value="FERRITIN_LIKE"/>
    <property type="match status" value="1"/>
</dbReference>
<dbReference type="InterPro" id="IPR003251">
    <property type="entry name" value="Rr_diiron-bd_dom"/>
</dbReference>
<dbReference type="InterPro" id="IPR009078">
    <property type="entry name" value="Ferritin-like_SF"/>
</dbReference>
<dbReference type="InterPro" id="IPR009040">
    <property type="entry name" value="Ferritin-like_diiron"/>
</dbReference>
<dbReference type="EMBL" id="CP002131">
    <property type="protein sequence ID" value="ADL07004.1"/>
    <property type="molecule type" value="Genomic_DNA"/>
</dbReference>
<dbReference type="GO" id="GO:0016491">
    <property type="term" value="F:oxidoreductase activity"/>
    <property type="evidence" value="ECO:0007669"/>
    <property type="project" value="InterPro"/>
</dbReference>
<sequence>MKEALEKALNFEKEGFEFYKKIAAEMQNPLAKRLFESLAEQEKEHMKKIKEIYESLDFAASSNQPATAAGIEEELKKIFFELEESRRKMPLDHLEGYKLAMEMEKKGYNMYREFTQTAASESEKKFFEALMQEEKEHLNSLDNVYRFLTDTPTWYSEEESRVWNWMV</sequence>
<dbReference type="Pfam" id="PF02915">
    <property type="entry name" value="Rubrerythrin"/>
    <property type="match status" value="1"/>
</dbReference>
<dbReference type="Gene3D" id="1.20.1260.10">
    <property type="match status" value="1"/>
</dbReference>
<organism evidence="2 3">
    <name type="scientific">Thermosediminibacter oceani (strain ATCC BAA-1034 / DSM 16646 / JW/IW-1228P)</name>
    <dbReference type="NCBI Taxonomy" id="555079"/>
    <lineage>
        <taxon>Bacteria</taxon>
        <taxon>Bacillati</taxon>
        <taxon>Bacillota</taxon>
        <taxon>Clostridia</taxon>
        <taxon>Thermosediminibacterales</taxon>
        <taxon>Thermosediminibacteraceae</taxon>
        <taxon>Thermosediminibacter</taxon>
    </lineage>
</organism>
<keyword evidence="3" id="KW-1185">Reference proteome</keyword>
<dbReference type="GO" id="GO:0046872">
    <property type="term" value="F:metal ion binding"/>
    <property type="evidence" value="ECO:0007669"/>
    <property type="project" value="InterPro"/>
</dbReference>
<feature type="domain" description="Ferritin-like diiron" evidence="1">
    <location>
        <begin position="1"/>
        <end position="60"/>
    </location>
</feature>
<accession>D9S076</accession>
<protein>
    <submittedName>
        <fullName evidence="2">Rubrerythrin</fullName>
    </submittedName>
</protein>